<reference evidence="2 3" key="1">
    <citation type="submission" date="2017-01" db="EMBL/GenBank/DDBJ databases">
        <title>Whole-Genome Shotgun Sequencing of Two beta-Proteobacterial Species in Search of the Bulgecin Biosynthetic Cluster.</title>
        <authorList>
            <person name="Horsman M.E."/>
            <person name="Marous D.R."/>
            <person name="Li R."/>
            <person name="Oliver R.A."/>
            <person name="Byun B."/>
            <person name="Emrich S.J."/>
            <person name="Boggess B."/>
            <person name="Townsend C.A."/>
            <person name="Mobashery S."/>
        </authorList>
    </citation>
    <scope>NUCLEOTIDE SEQUENCE [LARGE SCALE GENOMIC DNA]</scope>
    <source>
        <strain evidence="2 3">ATCC 31433</strain>
    </source>
</reference>
<evidence type="ECO:0000313" key="2">
    <source>
        <dbReference type="EMBL" id="PCE30229.1"/>
    </source>
</evidence>
<dbReference type="InterPro" id="IPR003615">
    <property type="entry name" value="HNH_nuc"/>
</dbReference>
<gene>
    <name evidence="2" type="ORF">BZL54_21285</name>
</gene>
<sequence>MESVSAGLDERVQQLKAIWQGGIAAYTVIAAAVDPTLPDRTIKSYRGDLFAIDELQIDESGTFYARYSRVLTPVEFRIDTATHRSAAGEGLFPVDAQMESGLSSATVREKLPLMREWLIGVARNRAPVQYAELMRRFDLWYGTLFTSLKQLGQACVAAGEPVITALVVDKETGRCSKGFKDVFGIEDDEAERTRCYAYWSVPGAAIAASGSDAASDDHVTSPPDSTGEDLARENAESIARFMSVEVRPQQSAFRRAVFVAYGGKCAVSGCDVPEALEAAHRHGRIWRDGHNQASDGILLRRDLHGLYDRELLDLSEGVARFDARVLRHYEHLEGLRVSAVSDGAD</sequence>
<name>A0A2A4FD17_9BURK</name>
<feature type="domain" description="HNH nuclease" evidence="1">
    <location>
        <begin position="265"/>
        <end position="311"/>
    </location>
</feature>
<dbReference type="Proteomes" id="UP000217994">
    <property type="component" value="Unassembled WGS sequence"/>
</dbReference>
<dbReference type="Pfam" id="PF13391">
    <property type="entry name" value="HNH_2"/>
    <property type="match status" value="1"/>
</dbReference>
<proteinExistence type="predicted"/>
<organism evidence="2 3">
    <name type="scientific">Burkholderia ubonensis subsp. mesacidophila</name>
    <dbReference type="NCBI Taxonomy" id="265293"/>
    <lineage>
        <taxon>Bacteria</taxon>
        <taxon>Pseudomonadati</taxon>
        <taxon>Pseudomonadota</taxon>
        <taxon>Betaproteobacteria</taxon>
        <taxon>Burkholderiales</taxon>
        <taxon>Burkholderiaceae</taxon>
        <taxon>Burkholderia</taxon>
        <taxon>Burkholderia cepacia complex</taxon>
    </lineage>
</organism>
<evidence type="ECO:0000313" key="3">
    <source>
        <dbReference type="Proteomes" id="UP000217994"/>
    </source>
</evidence>
<evidence type="ECO:0000259" key="1">
    <source>
        <dbReference type="Pfam" id="PF13391"/>
    </source>
</evidence>
<protein>
    <recommendedName>
        <fullName evidence="1">HNH nuclease domain-containing protein</fullName>
    </recommendedName>
</protein>
<comment type="caution">
    <text evidence="2">The sequence shown here is derived from an EMBL/GenBank/DDBJ whole genome shotgun (WGS) entry which is preliminary data.</text>
</comment>
<dbReference type="EMBL" id="MTZU01000067">
    <property type="protein sequence ID" value="PCE30229.1"/>
    <property type="molecule type" value="Genomic_DNA"/>
</dbReference>
<accession>A0A2A4FD17</accession>
<dbReference type="AlphaFoldDB" id="A0A2A4FD17"/>